<dbReference type="AlphaFoldDB" id="A0A1D2VJM7"/>
<evidence type="ECO:0000256" key="2">
    <source>
        <dbReference type="ARBA" id="ARBA00010705"/>
    </source>
</evidence>
<sequence length="174" mass="19666">MVYAQEPHLSVSREVDPTPLPDAIPKVKEVGASSAPLTSAAYFIGARCQPYNDDFMLCKSQSSTGNPEFDCLKEGRRVTRCASSVIQDLNTYCSESFKLHWKCLEDSNHEFKNCRKAEILFNKCVFDNLKLEKKIPGVKEADQIHLKKKPLYRPLFEDTSSVSAFKQAQKEGKI</sequence>
<reference evidence="11" key="1">
    <citation type="submission" date="2016-05" db="EMBL/GenBank/DDBJ databases">
        <title>Comparative genomics of biotechnologically important yeasts.</title>
        <authorList>
            <consortium name="DOE Joint Genome Institute"/>
            <person name="Riley R."/>
            <person name="Haridas S."/>
            <person name="Wolfe K.H."/>
            <person name="Lopes M.R."/>
            <person name="Hittinger C.T."/>
            <person name="Goker M."/>
            <person name="Salamov A."/>
            <person name="Wisecaver J."/>
            <person name="Long T.M."/>
            <person name="Aerts A.L."/>
            <person name="Barry K."/>
            <person name="Choi C."/>
            <person name="Clum A."/>
            <person name="Coughlan A.Y."/>
            <person name="Deshpande S."/>
            <person name="Douglass A.P."/>
            <person name="Hanson S.J."/>
            <person name="Klenk H.-P."/>
            <person name="Labutti K."/>
            <person name="Lapidus A."/>
            <person name="Lindquist E."/>
            <person name="Lipzen A."/>
            <person name="Meier-Kolthoff J.P."/>
            <person name="Ohm R.A."/>
            <person name="Otillar R.P."/>
            <person name="Pangilinan J."/>
            <person name="Peng Y."/>
            <person name="Rokas A."/>
            <person name="Rosa C.A."/>
            <person name="Scheuner C."/>
            <person name="Sibirny A.A."/>
            <person name="Slot J.C."/>
            <person name="Stielow J.B."/>
            <person name="Sun H."/>
            <person name="Kurtzman C.P."/>
            <person name="Blackwell M."/>
            <person name="Grigoriev I.V."/>
            <person name="Jeffries T.W."/>
        </authorList>
    </citation>
    <scope>NUCLEOTIDE SEQUENCE [LARGE SCALE GENOMIC DNA]</scope>
    <source>
        <strain evidence="11">DSM 1968</strain>
    </source>
</reference>
<evidence type="ECO:0000256" key="1">
    <source>
        <dbReference type="ARBA" id="ARBA00003195"/>
    </source>
</evidence>
<dbReference type="InterPro" id="IPR016680">
    <property type="entry name" value="NDUFA8"/>
</dbReference>
<evidence type="ECO:0000256" key="4">
    <source>
        <dbReference type="ARBA" id="ARBA00022660"/>
    </source>
</evidence>
<dbReference type="Proteomes" id="UP000095038">
    <property type="component" value="Unassembled WGS sequence"/>
</dbReference>
<keyword evidence="11" id="KW-1185">Reference proteome</keyword>
<keyword evidence="3 9" id="KW-0813">Transport</keyword>
<keyword evidence="6 9" id="KW-0249">Electron transport</keyword>
<dbReference type="PANTHER" id="PTHR13344:SF0">
    <property type="entry name" value="NADH DEHYDROGENASE [UBIQUINONE] 1 ALPHA SUBCOMPLEX SUBUNIT 8"/>
    <property type="match status" value="1"/>
</dbReference>
<keyword evidence="7 9" id="KW-0496">Mitochondrion</keyword>
<dbReference type="GeneID" id="30966561"/>
<protein>
    <recommendedName>
        <fullName evidence="9">NADH-ubiquinone oxidoreductase</fullName>
    </recommendedName>
</protein>
<accession>A0A1D2VJM7</accession>
<keyword evidence="4 9" id="KW-0679">Respiratory chain</keyword>
<dbReference type="PIRSF" id="PIRSF017016">
    <property type="entry name" value="NDUA8"/>
    <property type="match status" value="1"/>
</dbReference>
<dbReference type="PANTHER" id="PTHR13344">
    <property type="entry name" value="NADH-UBIQUINONE OXIDOREDUCTASE"/>
    <property type="match status" value="1"/>
</dbReference>
<evidence type="ECO:0000256" key="6">
    <source>
        <dbReference type="ARBA" id="ARBA00022982"/>
    </source>
</evidence>
<keyword evidence="8" id="KW-1015">Disulfide bond</keyword>
<evidence type="ECO:0000256" key="3">
    <source>
        <dbReference type="ARBA" id="ARBA00022448"/>
    </source>
</evidence>
<evidence type="ECO:0000256" key="5">
    <source>
        <dbReference type="ARBA" id="ARBA00022737"/>
    </source>
</evidence>
<dbReference type="InParanoid" id="A0A1D2VJM7"/>
<dbReference type="GO" id="GO:0005743">
    <property type="term" value="C:mitochondrial inner membrane"/>
    <property type="evidence" value="ECO:0007669"/>
    <property type="project" value="UniProtKB-SubCell"/>
</dbReference>
<evidence type="ECO:0000313" key="10">
    <source>
        <dbReference type="EMBL" id="ODV61812.1"/>
    </source>
</evidence>
<evidence type="ECO:0000313" key="11">
    <source>
        <dbReference type="Proteomes" id="UP000095038"/>
    </source>
</evidence>
<evidence type="ECO:0000256" key="8">
    <source>
        <dbReference type="ARBA" id="ARBA00023157"/>
    </source>
</evidence>
<dbReference type="RefSeq" id="XP_020048119.1">
    <property type="nucleotide sequence ID" value="XM_020192925.1"/>
</dbReference>
<keyword evidence="9" id="KW-0999">Mitochondrion inner membrane</keyword>
<dbReference type="EMBL" id="KV454478">
    <property type="protein sequence ID" value="ODV61812.1"/>
    <property type="molecule type" value="Genomic_DNA"/>
</dbReference>
<dbReference type="PROSITE" id="PS51808">
    <property type="entry name" value="CHCH"/>
    <property type="match status" value="2"/>
</dbReference>
<name>A0A1D2VJM7_9ASCO</name>
<dbReference type="STRING" id="1344418.A0A1D2VJM7"/>
<dbReference type="OrthoDB" id="276296at2759"/>
<dbReference type="GO" id="GO:0006120">
    <property type="term" value="P:mitochondrial electron transport, NADH to ubiquinone"/>
    <property type="evidence" value="ECO:0007669"/>
    <property type="project" value="InterPro"/>
</dbReference>
<comment type="function">
    <text evidence="1 9">Accessory subunit of the mitochondrial membrane respiratory chain NADH dehydrogenase (Complex I), that is believed not to be involved in catalysis. Complex I functions in the transfer of electrons from NADH to the respiratory chain. The immediate electron acceptor for the enzyme is believed to be ubiquinone.</text>
</comment>
<gene>
    <name evidence="10" type="ORF">ASCRUDRAFT_75088</name>
</gene>
<proteinExistence type="inferred from homology"/>
<organism evidence="10 11">
    <name type="scientific">Ascoidea rubescens DSM 1968</name>
    <dbReference type="NCBI Taxonomy" id="1344418"/>
    <lineage>
        <taxon>Eukaryota</taxon>
        <taxon>Fungi</taxon>
        <taxon>Dikarya</taxon>
        <taxon>Ascomycota</taxon>
        <taxon>Saccharomycotina</taxon>
        <taxon>Saccharomycetes</taxon>
        <taxon>Ascoideaceae</taxon>
        <taxon>Ascoidea</taxon>
    </lineage>
</organism>
<keyword evidence="5" id="KW-0677">Repeat</keyword>
<evidence type="ECO:0000256" key="7">
    <source>
        <dbReference type="ARBA" id="ARBA00023128"/>
    </source>
</evidence>
<evidence type="ECO:0000256" key="9">
    <source>
        <dbReference type="PIRNR" id="PIRNR017016"/>
    </source>
</evidence>
<comment type="subcellular location">
    <subcellularLocation>
        <location evidence="9">Mitochondrion inner membrane</location>
    </subcellularLocation>
</comment>
<comment type="similarity">
    <text evidence="2 9">Belongs to the complex I NDUFA8 subunit family.</text>
</comment>
<keyword evidence="9" id="KW-0472">Membrane</keyword>